<sequence>MKPGGFFKKPDWLKNKPKAETKPEETADATQMFAWSVGTVSDALAEQKRKEKLRAQKKQEASREESASPSTKRRKLSEKVNYDHDREAKNDSIPQHQNRVTRKSLESSPRSLSHRDKATLSSLCKEDAKVIVLSDSSDVDRESSPSPTPKSMSTNCRAKDVSEDSQKEDEDDEFAELAAAARARAKQQEVTLQSSATNTVSSGLDANLKSLATDTEPNPTIDILVWSPLEGAKPLVVKRKWNQNFRDIRKAWLARQLDLASHIKKEDIYFTWRNKRVFDISSCKSIGVKLDAHGEAIIPSDQGRYRAIDGKISLCATTDAQQKLEKEKAEEKHLRESEEAAEMETEPDQESRSTGIRIILRSKGYPDQKLIVKPDTTVERLQGAFRTANKISETSNVVLVIDGDELTPDMTMEDAEVEDLNMIEVYVR</sequence>
<evidence type="ECO:0000313" key="3">
    <source>
        <dbReference type="EMBL" id="KIW01657.1"/>
    </source>
</evidence>
<dbReference type="Gene3D" id="3.10.20.90">
    <property type="entry name" value="Phosphatidylinositol 3-kinase Catalytic Subunit, Chain A, domain 1"/>
    <property type="match status" value="1"/>
</dbReference>
<gene>
    <name evidence="3" type="ORF">PV09_06842</name>
</gene>
<organism evidence="3 4">
    <name type="scientific">Verruconis gallopava</name>
    <dbReference type="NCBI Taxonomy" id="253628"/>
    <lineage>
        <taxon>Eukaryota</taxon>
        <taxon>Fungi</taxon>
        <taxon>Dikarya</taxon>
        <taxon>Ascomycota</taxon>
        <taxon>Pezizomycotina</taxon>
        <taxon>Dothideomycetes</taxon>
        <taxon>Pleosporomycetidae</taxon>
        <taxon>Venturiales</taxon>
        <taxon>Sympoventuriaceae</taxon>
        <taxon>Verruconis</taxon>
    </lineage>
</organism>
<feature type="domain" description="Ubiquitin-like" evidence="2">
    <location>
        <begin position="356"/>
        <end position="428"/>
    </location>
</feature>
<feature type="region of interest" description="Disordered" evidence="1">
    <location>
        <begin position="1"/>
        <end position="32"/>
    </location>
</feature>
<keyword evidence="4" id="KW-1185">Reference proteome</keyword>
<dbReference type="EMBL" id="KN847553">
    <property type="protein sequence ID" value="KIW01657.1"/>
    <property type="molecule type" value="Genomic_DNA"/>
</dbReference>
<reference evidence="3 4" key="1">
    <citation type="submission" date="2015-01" db="EMBL/GenBank/DDBJ databases">
        <title>The Genome Sequence of Ochroconis gallopava CBS43764.</title>
        <authorList>
            <consortium name="The Broad Institute Genomics Platform"/>
            <person name="Cuomo C."/>
            <person name="de Hoog S."/>
            <person name="Gorbushina A."/>
            <person name="Stielow B."/>
            <person name="Teixiera M."/>
            <person name="Abouelleil A."/>
            <person name="Chapman S.B."/>
            <person name="Priest M."/>
            <person name="Young S.K."/>
            <person name="Wortman J."/>
            <person name="Nusbaum C."/>
            <person name="Birren B."/>
        </authorList>
    </citation>
    <scope>NUCLEOTIDE SEQUENCE [LARGE SCALE GENOMIC DNA]</scope>
    <source>
        <strain evidence="3 4">CBS 43764</strain>
    </source>
</reference>
<dbReference type="Proteomes" id="UP000053259">
    <property type="component" value="Unassembled WGS sequence"/>
</dbReference>
<dbReference type="SUPFAM" id="SSF54236">
    <property type="entry name" value="Ubiquitin-like"/>
    <property type="match status" value="1"/>
</dbReference>
<feature type="compositionally biased region" description="Acidic residues" evidence="1">
    <location>
        <begin position="339"/>
        <end position="348"/>
    </location>
</feature>
<dbReference type="AlphaFoldDB" id="A0A0D1YLF4"/>
<name>A0A0D1YLF4_9PEZI</name>
<dbReference type="Pfam" id="PF11976">
    <property type="entry name" value="Rad60-SLD"/>
    <property type="match status" value="1"/>
</dbReference>
<dbReference type="InterPro" id="IPR029071">
    <property type="entry name" value="Ubiquitin-like_domsf"/>
</dbReference>
<dbReference type="VEuPathDB" id="FungiDB:PV09_06842"/>
<feature type="compositionally biased region" description="Basic and acidic residues" evidence="1">
    <location>
        <begin position="8"/>
        <end position="25"/>
    </location>
</feature>
<evidence type="ECO:0000256" key="1">
    <source>
        <dbReference type="SAM" id="MobiDB-lite"/>
    </source>
</evidence>
<dbReference type="RefSeq" id="XP_016211526.1">
    <property type="nucleotide sequence ID" value="XM_016360540.1"/>
</dbReference>
<accession>A0A0D1YLF4</accession>
<protein>
    <recommendedName>
        <fullName evidence="2">Ubiquitin-like domain-containing protein</fullName>
    </recommendedName>
</protein>
<feature type="compositionally biased region" description="Basic and acidic residues" evidence="1">
    <location>
        <begin position="46"/>
        <end position="66"/>
    </location>
</feature>
<evidence type="ECO:0000259" key="2">
    <source>
        <dbReference type="PROSITE" id="PS50053"/>
    </source>
</evidence>
<dbReference type="InterPro" id="IPR000626">
    <property type="entry name" value="Ubiquitin-like_dom"/>
</dbReference>
<dbReference type="PROSITE" id="PS50053">
    <property type="entry name" value="UBIQUITIN_2"/>
    <property type="match status" value="1"/>
</dbReference>
<proteinExistence type="predicted"/>
<dbReference type="OrthoDB" id="3365399at2759"/>
<dbReference type="GeneID" id="27314815"/>
<evidence type="ECO:0000313" key="4">
    <source>
        <dbReference type="Proteomes" id="UP000053259"/>
    </source>
</evidence>
<dbReference type="HOGENOM" id="CLU_032739_0_0_1"/>
<feature type="region of interest" description="Disordered" evidence="1">
    <location>
        <begin position="134"/>
        <end position="173"/>
    </location>
</feature>
<feature type="compositionally biased region" description="Basic and acidic residues" evidence="1">
    <location>
        <begin position="327"/>
        <end position="338"/>
    </location>
</feature>
<feature type="region of interest" description="Disordered" evidence="1">
    <location>
        <begin position="46"/>
        <end position="120"/>
    </location>
</feature>
<feature type="region of interest" description="Disordered" evidence="1">
    <location>
        <begin position="327"/>
        <end position="353"/>
    </location>
</feature>
<feature type="compositionally biased region" description="Basic and acidic residues" evidence="1">
    <location>
        <begin position="77"/>
        <end position="90"/>
    </location>
</feature>
<dbReference type="InParanoid" id="A0A0D1YLF4"/>
<dbReference type="InterPro" id="IPR022617">
    <property type="entry name" value="Rad60/SUMO-like_dom"/>
</dbReference>